<sequence>MPWGDRTGPLGLGPRTGRGLGFCSGYDVPGYMNPGPGLGLGWGRGRGWRWWCRLFGGFGRGWRWRWFWRIPFFGGASFGDEAELLRQEAEILKKNLEVIEKRLSELEKKKES</sequence>
<proteinExistence type="predicted"/>
<dbReference type="InterPro" id="IPR035205">
    <property type="entry name" value="DUF5320"/>
</dbReference>
<gene>
    <name evidence="2" type="ORF">ENT66_07540</name>
</gene>
<feature type="coiled-coil region" evidence="1">
    <location>
        <begin position="82"/>
        <end position="109"/>
    </location>
</feature>
<dbReference type="EMBL" id="DSZN01000109">
    <property type="protein sequence ID" value="HGQ86133.1"/>
    <property type="molecule type" value="Genomic_DNA"/>
</dbReference>
<organism evidence="2">
    <name type="scientific">Thermodesulfobacterium geofontis</name>
    <dbReference type="NCBI Taxonomy" id="1295609"/>
    <lineage>
        <taxon>Bacteria</taxon>
        <taxon>Pseudomonadati</taxon>
        <taxon>Thermodesulfobacteriota</taxon>
        <taxon>Thermodesulfobacteria</taxon>
        <taxon>Thermodesulfobacteriales</taxon>
        <taxon>Thermodesulfobacteriaceae</taxon>
        <taxon>Thermodesulfobacterium</taxon>
    </lineage>
</organism>
<dbReference type="AlphaFoldDB" id="A0A7C4JRG5"/>
<dbReference type="Pfam" id="PF17253">
    <property type="entry name" value="DUF5320"/>
    <property type="match status" value="1"/>
</dbReference>
<accession>A0A7C4JRG5</accession>
<name>A0A7C4JRG5_9BACT</name>
<evidence type="ECO:0000313" key="2">
    <source>
        <dbReference type="EMBL" id="HGQ86133.1"/>
    </source>
</evidence>
<evidence type="ECO:0008006" key="3">
    <source>
        <dbReference type="Google" id="ProtNLM"/>
    </source>
</evidence>
<keyword evidence="1" id="KW-0175">Coiled coil</keyword>
<protein>
    <recommendedName>
        <fullName evidence="3">DUF5320 domain-containing protein</fullName>
    </recommendedName>
</protein>
<evidence type="ECO:0000256" key="1">
    <source>
        <dbReference type="SAM" id="Coils"/>
    </source>
</evidence>
<comment type="caution">
    <text evidence="2">The sequence shown here is derived from an EMBL/GenBank/DDBJ whole genome shotgun (WGS) entry which is preliminary data.</text>
</comment>
<reference evidence="2" key="1">
    <citation type="journal article" date="2020" name="mSystems">
        <title>Genome- and Community-Level Interaction Insights into Carbon Utilization and Element Cycling Functions of Hydrothermarchaeota in Hydrothermal Sediment.</title>
        <authorList>
            <person name="Zhou Z."/>
            <person name="Liu Y."/>
            <person name="Xu W."/>
            <person name="Pan J."/>
            <person name="Luo Z.H."/>
            <person name="Li M."/>
        </authorList>
    </citation>
    <scope>NUCLEOTIDE SEQUENCE [LARGE SCALE GENOMIC DNA]</scope>
    <source>
        <strain evidence="2">SpSt-6</strain>
    </source>
</reference>